<evidence type="ECO:0008006" key="3">
    <source>
        <dbReference type="Google" id="ProtNLM"/>
    </source>
</evidence>
<dbReference type="RefSeq" id="WP_094246113.1">
    <property type="nucleotide sequence ID" value="NZ_CP017703.1"/>
</dbReference>
<dbReference type="Pfam" id="PF14179">
    <property type="entry name" value="YppG"/>
    <property type="match status" value="1"/>
</dbReference>
<evidence type="ECO:0000313" key="1">
    <source>
        <dbReference type="EMBL" id="ASS91696.1"/>
    </source>
</evidence>
<proteinExistence type="predicted"/>
<reference evidence="1 2" key="1">
    <citation type="submission" date="2016-10" db="EMBL/GenBank/DDBJ databases">
        <title>The whole genome sequencing and assembly of Aeribacillus pallidus KCTC3564 strain.</title>
        <authorList>
            <person name="Lee Y.-J."/>
            <person name="Park M.-K."/>
            <person name="Yi H."/>
            <person name="Bahn Y.-S."/>
            <person name="Kim J.F."/>
            <person name="Lee D.-W."/>
        </authorList>
    </citation>
    <scope>NUCLEOTIDE SEQUENCE [LARGE SCALE GENOMIC DNA]</scope>
    <source>
        <strain evidence="1 2">KCTC3564</strain>
    </source>
</reference>
<organism evidence="1 2">
    <name type="scientific">Aeribacillus pallidus</name>
    <dbReference type="NCBI Taxonomy" id="33936"/>
    <lineage>
        <taxon>Bacteria</taxon>
        <taxon>Bacillati</taxon>
        <taxon>Bacillota</taxon>
        <taxon>Bacilli</taxon>
        <taxon>Bacillales</taxon>
        <taxon>Bacillaceae</taxon>
        <taxon>Aeribacillus</taxon>
    </lineage>
</organism>
<dbReference type="AlphaFoldDB" id="A0A223E8X4"/>
<evidence type="ECO:0000313" key="2">
    <source>
        <dbReference type="Proteomes" id="UP000214606"/>
    </source>
</evidence>
<protein>
    <recommendedName>
        <fullName evidence="3">Spore coat protein</fullName>
    </recommendedName>
</protein>
<dbReference type="EMBL" id="CP017703">
    <property type="protein sequence ID" value="ASS91696.1"/>
    <property type="molecule type" value="Genomic_DNA"/>
</dbReference>
<dbReference type="Proteomes" id="UP000214606">
    <property type="component" value="Chromosome"/>
</dbReference>
<name>A0A223E8X4_9BACI</name>
<dbReference type="InterPro" id="IPR025555">
    <property type="entry name" value="YppG"/>
</dbReference>
<dbReference type="KEGG" id="apak:AP3564_16930"/>
<gene>
    <name evidence="1" type="ORF">AP3564_16930</name>
</gene>
<dbReference type="GeneID" id="301126598"/>
<accession>A0A223E8X4</accession>
<sequence length="104" mass="12147">MYHDHAYDWLRPVSYDQYFMMNQHVVPYFQSPYYQPFMNPYPQPYPSTLPMMMPKGSNPSLLSSFKKADGQMDFNKMIDTAGQVVQTMNQMSSLLKGVTQIFKA</sequence>